<evidence type="ECO:0000259" key="13">
    <source>
        <dbReference type="PROSITE" id="PS51686"/>
    </source>
</evidence>
<dbReference type="GO" id="GO:0016428">
    <property type="term" value="F:tRNA (cytidine-5-)-methyltransferase activity"/>
    <property type="evidence" value="ECO:0007669"/>
    <property type="project" value="InterPro"/>
</dbReference>
<dbReference type="InterPro" id="IPR029063">
    <property type="entry name" value="SAM-dependent_MTases_sf"/>
</dbReference>
<dbReference type="PROSITE" id="PS50181">
    <property type="entry name" value="FBOX"/>
    <property type="match status" value="1"/>
</dbReference>
<keyword evidence="7" id="KW-0819">tRNA processing</keyword>
<evidence type="ECO:0000313" key="14">
    <source>
        <dbReference type="Proteomes" id="UP000046392"/>
    </source>
</evidence>
<keyword evidence="4 10" id="KW-0489">Methyltransferase</keyword>
<dbReference type="Pfam" id="PF25378">
    <property type="entry name" value="PUA_NSUN2"/>
    <property type="match status" value="1"/>
</dbReference>
<evidence type="ECO:0000259" key="12">
    <source>
        <dbReference type="PROSITE" id="PS50181"/>
    </source>
</evidence>
<dbReference type="Gene3D" id="3.40.50.150">
    <property type="entry name" value="Vaccinia Virus protein VP39"/>
    <property type="match status" value="1"/>
</dbReference>
<dbReference type="Pfam" id="PF01189">
    <property type="entry name" value="Methyltr_RsmB-F"/>
    <property type="match status" value="1"/>
</dbReference>
<evidence type="ECO:0000256" key="1">
    <source>
        <dbReference type="ARBA" id="ARBA00004123"/>
    </source>
</evidence>
<dbReference type="Pfam" id="PF25376">
    <property type="entry name" value="Pre-PUA_NSUN2"/>
    <property type="match status" value="1"/>
</dbReference>
<evidence type="ECO:0000256" key="9">
    <source>
        <dbReference type="ARBA" id="ARBA00023242"/>
    </source>
</evidence>
<dbReference type="PRINTS" id="PR02008">
    <property type="entry name" value="RCMTFAMILY"/>
</dbReference>
<feature type="compositionally biased region" description="Polar residues" evidence="11">
    <location>
        <begin position="201"/>
        <end position="210"/>
    </location>
</feature>
<dbReference type="GO" id="GO:0005737">
    <property type="term" value="C:cytoplasm"/>
    <property type="evidence" value="ECO:0007669"/>
    <property type="project" value="TreeGrafter"/>
</dbReference>
<evidence type="ECO:0000256" key="5">
    <source>
        <dbReference type="ARBA" id="ARBA00022679"/>
    </source>
</evidence>
<feature type="domain" description="F-box" evidence="12">
    <location>
        <begin position="1"/>
        <end position="43"/>
    </location>
</feature>
<name>A0A0N5BST7_STREA</name>
<comment type="subcellular location">
    <subcellularLocation>
        <location evidence="1">Nucleus</location>
    </subcellularLocation>
</comment>
<dbReference type="WBParaSite" id="SPAL_0000892900.1">
    <property type="protein sequence ID" value="SPAL_0000892900.1"/>
    <property type="gene ID" value="SPAL_0000892900"/>
</dbReference>
<feature type="binding site" evidence="10">
    <location>
        <position position="467"/>
    </location>
    <ligand>
        <name>S-adenosyl-L-methionine</name>
        <dbReference type="ChEBI" id="CHEBI:59789"/>
    </ligand>
</feature>
<dbReference type="InterPro" id="IPR001678">
    <property type="entry name" value="MeTrfase_RsmB-F_NOP2_dom"/>
</dbReference>
<protein>
    <recommendedName>
        <fullName evidence="2">tRNA (cytosine(34)-C(5))-methyltransferase</fullName>
        <ecNumber evidence="2">2.1.1.203</ecNumber>
    </recommendedName>
</protein>
<feature type="domain" description="SAM-dependent MTase RsmB/NOP-type" evidence="13">
    <location>
        <begin position="274"/>
        <end position="628"/>
    </location>
</feature>
<dbReference type="GO" id="GO:0005634">
    <property type="term" value="C:nucleus"/>
    <property type="evidence" value="ECO:0007669"/>
    <property type="project" value="UniProtKB-SubCell"/>
</dbReference>
<feature type="region of interest" description="Disordered" evidence="11">
    <location>
        <begin position="201"/>
        <end position="247"/>
    </location>
</feature>
<evidence type="ECO:0000256" key="10">
    <source>
        <dbReference type="PROSITE-ProRule" id="PRU01023"/>
    </source>
</evidence>
<dbReference type="PRINTS" id="PR02011">
    <property type="entry name" value="RCMTNCL1"/>
</dbReference>
<feature type="compositionally biased region" description="Basic residues" evidence="11">
    <location>
        <begin position="220"/>
        <end position="230"/>
    </location>
</feature>
<evidence type="ECO:0000256" key="3">
    <source>
        <dbReference type="ARBA" id="ARBA00022555"/>
    </source>
</evidence>
<feature type="binding site" evidence="10">
    <location>
        <position position="416"/>
    </location>
    <ligand>
        <name>S-adenosyl-L-methionine</name>
        <dbReference type="ChEBI" id="CHEBI:59789"/>
    </ligand>
</feature>
<evidence type="ECO:0000256" key="6">
    <source>
        <dbReference type="ARBA" id="ARBA00022691"/>
    </source>
</evidence>
<evidence type="ECO:0000256" key="8">
    <source>
        <dbReference type="ARBA" id="ARBA00022884"/>
    </source>
</evidence>
<comment type="similarity">
    <text evidence="10">Belongs to the class I-like SAM-binding methyltransferase superfamily. RsmB/NOP family.</text>
</comment>
<keyword evidence="14" id="KW-1185">Reference proteome</keyword>
<dbReference type="InterPro" id="IPR023267">
    <property type="entry name" value="RCMT"/>
</dbReference>
<dbReference type="AlphaFoldDB" id="A0A0N5BST7"/>
<feature type="compositionally biased region" description="Basic and acidic residues" evidence="11">
    <location>
        <begin position="231"/>
        <end position="246"/>
    </location>
</feature>
<dbReference type="InterPro" id="IPR057285">
    <property type="entry name" value="Pre-PUA_NSUN2"/>
</dbReference>
<keyword evidence="3" id="KW-0820">tRNA-binding</keyword>
<dbReference type="Pfam" id="PF00646">
    <property type="entry name" value="F-box"/>
    <property type="match status" value="1"/>
</dbReference>
<reference evidence="15" key="1">
    <citation type="submission" date="2017-02" db="UniProtKB">
        <authorList>
            <consortium name="WormBaseParasite"/>
        </authorList>
    </citation>
    <scope>IDENTIFICATION</scope>
</reference>
<evidence type="ECO:0000313" key="15">
    <source>
        <dbReference type="WBParaSite" id="SPAL_0000892900.1"/>
    </source>
</evidence>
<dbReference type="PANTHER" id="PTHR22808">
    <property type="entry name" value="NCL1 YEAST -RELATED NOL1/NOP2/FMU SUN DOMAIN-CONTAINING"/>
    <property type="match status" value="1"/>
</dbReference>
<dbReference type="GO" id="GO:0000049">
    <property type="term" value="F:tRNA binding"/>
    <property type="evidence" value="ECO:0007669"/>
    <property type="project" value="UniProtKB-KW"/>
</dbReference>
<keyword evidence="9" id="KW-0539">Nucleus</keyword>
<keyword evidence="8 10" id="KW-0694">RNA-binding</keyword>
<evidence type="ECO:0000256" key="7">
    <source>
        <dbReference type="ARBA" id="ARBA00022694"/>
    </source>
</evidence>
<dbReference type="STRING" id="174720.A0A0N5BST7"/>
<evidence type="ECO:0000256" key="4">
    <source>
        <dbReference type="ARBA" id="ARBA00022603"/>
    </source>
</evidence>
<dbReference type="Proteomes" id="UP000046392">
    <property type="component" value="Unplaced"/>
</dbReference>
<sequence length="881" mass="100819">MLLSLPDEALIQIFRNLSYDDLNSIKEINERFKEIIEENYKLMITVEVLKMTITNIRTEKSTLREVCVYIIHGSNENCFFVKLDKDLSGGGINLGDALISCKPDFTEIKLGKDLELFDIFQAWCENEVHSKKIINKKFPRCDLKDFFSIKRDIGLLDKINIHFIRTYKPIYDLTFVLSGGSHKQFSKSHFQFFLPEMDSTPVNDNPTEVTLNEKNNGKHSGNKKKNGKNKYGKEKKDRGDKPREAYEPIIRNNPILTKYYEEQNLLPKEEFDQFMNTLTLDLPTAFRVNSCTPERHKVNERIQQFIKDLRSDGVAENHLPKEIEWMPYTYTMSVSRNDVRSHPLLKSFHNFLVNEAEVGHISRQELVSMIPPLLMDLKSSHDVLDMCAAPGSKTQQIIEKLHTETDHPEGLVVANDADYQRCHLLVHQTLKRMPSACTVVINEDASIMPKMIGPDGGPLYFDRILCDVICSGDGTFRKNLGMWKDWSPLKAISLHKLQVSIARRGIELLKEGGLMVYSTCSLNPIEDEAVLAYLLQTFNGSIELVDVSDQLVGLKRSPGIDNWKVFDKDMNEFASFEDIPEKIKSAFKPSYFPPPPEVSKNLHLNRSFRVFPHHQNTGGFFIAVIRKIAKTDGSNTTYVSRNVGKVMKSSRRFCFRDDPFIFIDNMDEDLKNISACYGIDLSKFKWSNLLTRSVKDSNKKGVYYVNDRLKSFLQKNEKIVKLVNGGLKLFNRCDKIGVCRYRLMNDGMRMVKNIITKRIIEVPLSDLVKILHGKDGVSNIPLEDLESTQVIRDMKAGSLVIMADVGDGVKIPICAWCGEKTVSPFICKEERIHILRLLGEDTTQMEFDGATKRREKGMKRFADENKDGEDEIKAKEIITVS</sequence>
<keyword evidence="5 10" id="KW-0808">Transferase</keyword>
<proteinExistence type="inferred from homology"/>
<dbReference type="InterPro" id="IPR057286">
    <property type="entry name" value="PUA_NSUN2"/>
</dbReference>
<dbReference type="InterPro" id="IPR023270">
    <property type="entry name" value="RCMT_NCL1"/>
</dbReference>
<feature type="binding site" evidence="10">
    <location>
        <position position="444"/>
    </location>
    <ligand>
        <name>S-adenosyl-L-methionine</name>
        <dbReference type="ChEBI" id="CHEBI:59789"/>
    </ligand>
</feature>
<dbReference type="InterPro" id="IPR049560">
    <property type="entry name" value="MeTrfase_RsmB-F_NOP2_cat"/>
</dbReference>
<evidence type="ECO:0000256" key="11">
    <source>
        <dbReference type="SAM" id="MobiDB-lite"/>
    </source>
</evidence>
<evidence type="ECO:0000256" key="2">
    <source>
        <dbReference type="ARBA" id="ARBA00012629"/>
    </source>
</evidence>
<dbReference type="InterPro" id="IPR001810">
    <property type="entry name" value="F-box_dom"/>
</dbReference>
<feature type="binding site" evidence="10">
    <location>
        <begin position="387"/>
        <end position="393"/>
    </location>
    <ligand>
        <name>S-adenosyl-L-methionine</name>
        <dbReference type="ChEBI" id="CHEBI:59789"/>
    </ligand>
</feature>
<feature type="active site" description="Nucleophile" evidence="10">
    <location>
        <position position="520"/>
    </location>
</feature>
<dbReference type="EC" id="2.1.1.203" evidence="2"/>
<keyword evidence="6 10" id="KW-0949">S-adenosyl-L-methionine</keyword>
<dbReference type="GO" id="GO:0030488">
    <property type="term" value="P:tRNA methylation"/>
    <property type="evidence" value="ECO:0007669"/>
    <property type="project" value="UniProtKB-ARBA"/>
</dbReference>
<dbReference type="SUPFAM" id="SSF53335">
    <property type="entry name" value="S-adenosyl-L-methionine-dependent methyltransferases"/>
    <property type="match status" value="1"/>
</dbReference>
<dbReference type="PANTHER" id="PTHR22808:SF1">
    <property type="entry name" value="RNA CYTOSINE-C(5)-METHYLTRANSFERASE NSUN2-RELATED"/>
    <property type="match status" value="1"/>
</dbReference>
<dbReference type="PROSITE" id="PS51686">
    <property type="entry name" value="SAM_MT_RSMB_NOP"/>
    <property type="match status" value="1"/>
</dbReference>
<accession>A0A0N5BST7</accession>
<organism evidence="14 15">
    <name type="scientific">Strongyloides papillosus</name>
    <name type="common">Intestinal threadworm</name>
    <dbReference type="NCBI Taxonomy" id="174720"/>
    <lineage>
        <taxon>Eukaryota</taxon>
        <taxon>Metazoa</taxon>
        <taxon>Ecdysozoa</taxon>
        <taxon>Nematoda</taxon>
        <taxon>Chromadorea</taxon>
        <taxon>Rhabditida</taxon>
        <taxon>Tylenchina</taxon>
        <taxon>Panagrolaimomorpha</taxon>
        <taxon>Strongyloidoidea</taxon>
        <taxon>Strongyloididae</taxon>
        <taxon>Strongyloides</taxon>
    </lineage>
</organism>